<dbReference type="Proteomes" id="UP000246702">
    <property type="component" value="Unassembled WGS sequence"/>
</dbReference>
<dbReference type="InterPro" id="IPR036291">
    <property type="entry name" value="NAD(P)-bd_dom_sf"/>
</dbReference>
<dbReference type="AlphaFoldDB" id="A0A317W2Y6"/>
<reference evidence="3 4" key="1">
    <citation type="submission" date="2016-12" db="EMBL/GenBank/DDBJ databases">
        <title>The genomes of Aspergillus section Nigri reveals drivers in fungal speciation.</title>
        <authorList>
            <consortium name="DOE Joint Genome Institute"/>
            <person name="Vesth T.C."/>
            <person name="Nybo J."/>
            <person name="Theobald S."/>
            <person name="Brandl J."/>
            <person name="Frisvad J.C."/>
            <person name="Nielsen K.F."/>
            <person name="Lyhne E.K."/>
            <person name="Kogle M.E."/>
            <person name="Kuo A."/>
            <person name="Riley R."/>
            <person name="Clum A."/>
            <person name="Nolan M."/>
            <person name="Lipzen A."/>
            <person name="Salamov A."/>
            <person name="Henrissat B."/>
            <person name="Wiebenga A."/>
            <person name="De Vries R.P."/>
            <person name="Grigoriev I.V."/>
            <person name="Mortensen U.H."/>
            <person name="Andersen M.R."/>
            <person name="Baker S.E."/>
        </authorList>
    </citation>
    <scope>NUCLEOTIDE SEQUENCE [LARGE SCALE GENOMIC DNA]</scope>
    <source>
        <strain evidence="3 4">CBS 115572</strain>
    </source>
</reference>
<gene>
    <name evidence="3" type="ORF">BO94DRAFT_576766</name>
</gene>
<evidence type="ECO:0000256" key="2">
    <source>
        <dbReference type="ARBA" id="ARBA00023002"/>
    </source>
</evidence>
<keyword evidence="2" id="KW-0560">Oxidoreductase</keyword>
<protein>
    <submittedName>
        <fullName evidence="3">NAD(P)-binding protein</fullName>
    </submittedName>
</protein>
<dbReference type="GO" id="GO:0016491">
    <property type="term" value="F:oxidoreductase activity"/>
    <property type="evidence" value="ECO:0007669"/>
    <property type="project" value="UniProtKB-KW"/>
</dbReference>
<organism evidence="3 4">
    <name type="scientific">Aspergillus sclerotioniger CBS 115572</name>
    <dbReference type="NCBI Taxonomy" id="1450535"/>
    <lineage>
        <taxon>Eukaryota</taxon>
        <taxon>Fungi</taxon>
        <taxon>Dikarya</taxon>
        <taxon>Ascomycota</taxon>
        <taxon>Pezizomycotina</taxon>
        <taxon>Eurotiomycetes</taxon>
        <taxon>Eurotiomycetidae</taxon>
        <taxon>Eurotiales</taxon>
        <taxon>Aspergillaceae</taxon>
        <taxon>Aspergillus</taxon>
        <taxon>Aspergillus subgen. Circumdati</taxon>
    </lineage>
</organism>
<keyword evidence="4" id="KW-1185">Reference proteome</keyword>
<dbReference type="Pfam" id="PF00106">
    <property type="entry name" value="adh_short"/>
    <property type="match status" value="1"/>
</dbReference>
<evidence type="ECO:0000313" key="4">
    <source>
        <dbReference type="Proteomes" id="UP000246702"/>
    </source>
</evidence>
<sequence>MTFYNSYPGFLYRQFLVCPPKAPSSTSLDNKTGIITGSNTGLGYQASVQLLHLGLSHLILAVRNIPKGEAARKSLLASLPPTTKPPTIEIWELDMANYPSIISFISRVKSSTLTFDFILLNAGIANFTYTLNPSTSHESTIQINWLSTALLTLLLLPILDTQATNNPHSPRPVLSIVSSETAAWAKFTEAEISTTSQTTLLSALDNDSNFDMGDRYYTSKLLYQLFFVELYTNHRSAAQRSTGAILNLVNPGFCYGSELHRSAGGVFGRVLAGVKRVVGRSTAMGARTLVHAVVLAGEESDGRYLSDCRLGPFAGLVGSERGRVVRGRVWEETVGEVRGWCVWMWMGWLGGFEVCVGCGFYSSIFCFDRYCWWKA</sequence>
<evidence type="ECO:0000256" key="1">
    <source>
        <dbReference type="ARBA" id="ARBA00006484"/>
    </source>
</evidence>
<dbReference type="Gene3D" id="3.40.50.720">
    <property type="entry name" value="NAD(P)-binding Rossmann-like Domain"/>
    <property type="match status" value="1"/>
</dbReference>
<comment type="caution">
    <text evidence="3">The sequence shown here is derived from an EMBL/GenBank/DDBJ whole genome shotgun (WGS) entry which is preliminary data.</text>
</comment>
<dbReference type="PANTHER" id="PTHR43157:SF31">
    <property type="entry name" value="PHOSPHATIDYLINOSITOL-GLYCAN BIOSYNTHESIS CLASS F PROTEIN"/>
    <property type="match status" value="1"/>
</dbReference>
<dbReference type="OrthoDB" id="191139at2759"/>
<proteinExistence type="inferred from homology"/>
<evidence type="ECO:0000313" key="3">
    <source>
        <dbReference type="EMBL" id="PWY80863.1"/>
    </source>
</evidence>
<dbReference type="RefSeq" id="XP_025465465.1">
    <property type="nucleotide sequence ID" value="XM_025615154.1"/>
</dbReference>
<comment type="similarity">
    <text evidence="1">Belongs to the short-chain dehydrogenases/reductases (SDR) family.</text>
</comment>
<name>A0A317W2Y6_9EURO</name>
<dbReference type="InterPro" id="IPR002347">
    <property type="entry name" value="SDR_fam"/>
</dbReference>
<dbReference type="SUPFAM" id="SSF51735">
    <property type="entry name" value="NAD(P)-binding Rossmann-fold domains"/>
    <property type="match status" value="1"/>
</dbReference>
<dbReference type="STRING" id="1450535.A0A317W2Y6"/>
<accession>A0A317W2Y6</accession>
<dbReference type="EMBL" id="MSFK01000021">
    <property type="protein sequence ID" value="PWY80863.1"/>
    <property type="molecule type" value="Genomic_DNA"/>
</dbReference>
<dbReference type="PANTHER" id="PTHR43157">
    <property type="entry name" value="PHOSPHATIDYLINOSITOL-GLYCAN BIOSYNTHESIS CLASS F PROTEIN-RELATED"/>
    <property type="match status" value="1"/>
</dbReference>
<dbReference type="GeneID" id="37117297"/>